<dbReference type="Proteomes" id="UP001562065">
    <property type="component" value="Unassembled WGS sequence"/>
</dbReference>
<comment type="caution">
    <text evidence="1">The sequence shown here is derived from an EMBL/GenBank/DDBJ whole genome shotgun (WGS) entry which is preliminary data.</text>
</comment>
<sequence length="144" mass="15578">MSKAIGPASISLFFSRHQNLRQIKDRAHRFDEPAATPVLSLPPALSARTHALIEDGVLLLLAENNAVAQMLRFHAPRLAREQGAQEWKVRVARIETPRPLPAAEATVERVLSADAASMLSATADAVSDPDLSAALRRLASRASQ</sequence>
<organism evidence="1 2">
    <name type="scientific">Isoalcanivorax beigongshangi</name>
    <dbReference type="NCBI Taxonomy" id="3238810"/>
    <lineage>
        <taxon>Bacteria</taxon>
        <taxon>Pseudomonadati</taxon>
        <taxon>Pseudomonadota</taxon>
        <taxon>Gammaproteobacteria</taxon>
        <taxon>Oceanospirillales</taxon>
        <taxon>Alcanivoracaceae</taxon>
        <taxon>Isoalcanivorax</taxon>
    </lineage>
</organism>
<dbReference type="RefSeq" id="WP_369455844.1">
    <property type="nucleotide sequence ID" value="NZ_JBGCUO010000001.1"/>
</dbReference>
<gene>
    <name evidence="1" type="ORF">AB5I84_10665</name>
</gene>
<dbReference type="EMBL" id="JBGCUO010000001">
    <property type="protein sequence ID" value="MEY1662610.1"/>
    <property type="molecule type" value="Genomic_DNA"/>
</dbReference>
<keyword evidence="2" id="KW-1185">Reference proteome</keyword>
<protein>
    <recommendedName>
        <fullName evidence="3">DUF721 domain-containing protein</fullName>
    </recommendedName>
</protein>
<name>A0ABV4ALP0_9GAMM</name>
<proteinExistence type="predicted"/>
<evidence type="ECO:0008006" key="3">
    <source>
        <dbReference type="Google" id="ProtNLM"/>
    </source>
</evidence>
<evidence type="ECO:0000313" key="2">
    <source>
        <dbReference type="Proteomes" id="UP001562065"/>
    </source>
</evidence>
<evidence type="ECO:0000313" key="1">
    <source>
        <dbReference type="EMBL" id="MEY1662610.1"/>
    </source>
</evidence>
<accession>A0ABV4ALP0</accession>
<reference evidence="1 2" key="1">
    <citation type="submission" date="2024-07" db="EMBL/GenBank/DDBJ databases">
        <authorList>
            <person name="Ren Q."/>
        </authorList>
    </citation>
    <scope>NUCLEOTIDE SEQUENCE [LARGE SCALE GENOMIC DNA]</scope>
    <source>
        <strain evidence="1 2">REN37</strain>
    </source>
</reference>